<evidence type="ECO:0000259" key="5">
    <source>
        <dbReference type="PROSITE" id="PS50893"/>
    </source>
</evidence>
<sequence>MNIQIQALSKTYNGNKQALREIDLSIGSGMFGLLGPNGAGKSTLMQILATLIPPTGGKVQVGPYVLGKDDHCIRQCLGYLPQASRFYDKLTGEEFLHYVAAIKGMKSAKERRAAVATLLEKVNLQHHAKRKLKTYSGGMRQRIGIAQALIGEPRVLIVDEPTAGLDPEERIRFRELLEELGQERIIVLSTHIVADIEASCRSLAILDQGSMRYHGTMADLLAKVQGRVWTTYVHERDLHRLTGESVIRRRKTIEGYELRMISSTCPLPDAVPASPSLEDAYLHLTRGESDE</sequence>
<dbReference type="EMBL" id="QRDZ01000003">
    <property type="protein sequence ID" value="RED86521.1"/>
    <property type="molecule type" value="Genomic_DNA"/>
</dbReference>
<evidence type="ECO:0000256" key="1">
    <source>
        <dbReference type="ARBA" id="ARBA00005417"/>
    </source>
</evidence>
<dbReference type="PANTHER" id="PTHR43335:SF2">
    <property type="entry name" value="ABC TRANSPORTER, ATP-BINDING PROTEIN"/>
    <property type="match status" value="1"/>
</dbReference>
<evidence type="ECO:0000256" key="4">
    <source>
        <dbReference type="ARBA" id="ARBA00022840"/>
    </source>
</evidence>
<protein>
    <submittedName>
        <fullName evidence="6">ABC-type multidrug transport system ATPase subunit</fullName>
    </submittedName>
</protein>
<keyword evidence="3" id="KW-0547">Nucleotide-binding</keyword>
<keyword evidence="7" id="KW-1185">Reference proteome</keyword>
<dbReference type="InterPro" id="IPR003439">
    <property type="entry name" value="ABC_transporter-like_ATP-bd"/>
</dbReference>
<dbReference type="Pfam" id="PF00005">
    <property type="entry name" value="ABC_tran"/>
    <property type="match status" value="1"/>
</dbReference>
<evidence type="ECO:0000256" key="3">
    <source>
        <dbReference type="ARBA" id="ARBA00022741"/>
    </source>
</evidence>
<gene>
    <name evidence="6" type="ORF">DFP98_103376</name>
</gene>
<dbReference type="OrthoDB" id="9804819at2"/>
<accession>A0A3D9KJ09</accession>
<dbReference type="Gene3D" id="3.40.50.300">
    <property type="entry name" value="P-loop containing nucleotide triphosphate hydrolases"/>
    <property type="match status" value="1"/>
</dbReference>
<dbReference type="InterPro" id="IPR017871">
    <property type="entry name" value="ABC_transporter-like_CS"/>
</dbReference>
<dbReference type="AlphaFoldDB" id="A0A3D9KJ09"/>
<comment type="caution">
    <text evidence="6">The sequence shown here is derived from an EMBL/GenBank/DDBJ whole genome shotgun (WGS) entry which is preliminary data.</text>
</comment>
<dbReference type="GO" id="GO:0005524">
    <property type="term" value="F:ATP binding"/>
    <property type="evidence" value="ECO:0007669"/>
    <property type="project" value="UniProtKB-KW"/>
</dbReference>
<keyword evidence="2" id="KW-0813">Transport</keyword>
<dbReference type="PANTHER" id="PTHR43335">
    <property type="entry name" value="ABC TRANSPORTER, ATP-BINDING PROTEIN"/>
    <property type="match status" value="1"/>
</dbReference>
<dbReference type="InterPro" id="IPR027417">
    <property type="entry name" value="P-loop_NTPase"/>
</dbReference>
<evidence type="ECO:0000313" key="7">
    <source>
        <dbReference type="Proteomes" id="UP000256977"/>
    </source>
</evidence>
<evidence type="ECO:0000256" key="2">
    <source>
        <dbReference type="ARBA" id="ARBA00022448"/>
    </source>
</evidence>
<keyword evidence="4" id="KW-0067">ATP-binding</keyword>
<dbReference type="PROSITE" id="PS50893">
    <property type="entry name" value="ABC_TRANSPORTER_2"/>
    <property type="match status" value="1"/>
</dbReference>
<dbReference type="SMART" id="SM00382">
    <property type="entry name" value="AAA"/>
    <property type="match status" value="1"/>
</dbReference>
<organism evidence="6 7">
    <name type="scientific">Cohnella phaseoli</name>
    <dbReference type="NCBI Taxonomy" id="456490"/>
    <lineage>
        <taxon>Bacteria</taxon>
        <taxon>Bacillati</taxon>
        <taxon>Bacillota</taxon>
        <taxon>Bacilli</taxon>
        <taxon>Bacillales</taxon>
        <taxon>Paenibacillaceae</taxon>
        <taxon>Cohnella</taxon>
    </lineage>
</organism>
<dbReference type="InterPro" id="IPR003593">
    <property type="entry name" value="AAA+_ATPase"/>
</dbReference>
<proteinExistence type="inferred from homology"/>
<reference evidence="6 7" key="1">
    <citation type="submission" date="2018-07" db="EMBL/GenBank/DDBJ databases">
        <title>Genomic Encyclopedia of Type Strains, Phase III (KMG-III): the genomes of soil and plant-associated and newly described type strains.</title>
        <authorList>
            <person name="Whitman W."/>
        </authorList>
    </citation>
    <scope>NUCLEOTIDE SEQUENCE [LARGE SCALE GENOMIC DNA]</scope>
    <source>
        <strain evidence="6 7">CECT 7287</strain>
    </source>
</reference>
<dbReference type="Proteomes" id="UP000256977">
    <property type="component" value="Unassembled WGS sequence"/>
</dbReference>
<evidence type="ECO:0000313" key="6">
    <source>
        <dbReference type="EMBL" id="RED86521.1"/>
    </source>
</evidence>
<comment type="similarity">
    <text evidence="1">Belongs to the ABC transporter superfamily.</text>
</comment>
<dbReference type="RefSeq" id="WP_116059632.1">
    <property type="nucleotide sequence ID" value="NZ_QRDZ01000003.1"/>
</dbReference>
<dbReference type="CDD" id="cd03264">
    <property type="entry name" value="ABC_drug_resistance_like"/>
    <property type="match status" value="1"/>
</dbReference>
<feature type="domain" description="ABC transporter" evidence="5">
    <location>
        <begin position="3"/>
        <end position="233"/>
    </location>
</feature>
<name>A0A3D9KJ09_9BACL</name>
<dbReference type="SUPFAM" id="SSF52540">
    <property type="entry name" value="P-loop containing nucleoside triphosphate hydrolases"/>
    <property type="match status" value="1"/>
</dbReference>
<dbReference type="GO" id="GO:0016887">
    <property type="term" value="F:ATP hydrolysis activity"/>
    <property type="evidence" value="ECO:0007669"/>
    <property type="project" value="InterPro"/>
</dbReference>
<dbReference type="PROSITE" id="PS00211">
    <property type="entry name" value="ABC_TRANSPORTER_1"/>
    <property type="match status" value="1"/>
</dbReference>